<dbReference type="WBParaSite" id="PS1159_v2.g4041.t1">
    <property type="protein sequence ID" value="PS1159_v2.g4041.t1"/>
    <property type="gene ID" value="PS1159_v2.g4041"/>
</dbReference>
<evidence type="ECO:0000313" key="2">
    <source>
        <dbReference type="WBParaSite" id="PS1159_v2.g4041.t1"/>
    </source>
</evidence>
<proteinExistence type="predicted"/>
<organism evidence="1 2">
    <name type="scientific">Panagrolaimus sp. PS1159</name>
    <dbReference type="NCBI Taxonomy" id="55785"/>
    <lineage>
        <taxon>Eukaryota</taxon>
        <taxon>Metazoa</taxon>
        <taxon>Ecdysozoa</taxon>
        <taxon>Nematoda</taxon>
        <taxon>Chromadorea</taxon>
        <taxon>Rhabditida</taxon>
        <taxon>Tylenchina</taxon>
        <taxon>Panagrolaimomorpha</taxon>
        <taxon>Panagrolaimoidea</taxon>
        <taxon>Panagrolaimidae</taxon>
        <taxon>Panagrolaimus</taxon>
    </lineage>
</organism>
<evidence type="ECO:0000313" key="1">
    <source>
        <dbReference type="Proteomes" id="UP000887580"/>
    </source>
</evidence>
<name>A0AC35GDD4_9BILA</name>
<accession>A0AC35GDD4</accession>
<protein>
    <submittedName>
        <fullName evidence="2">ZP domain-containing protein</fullName>
    </submittedName>
</protein>
<sequence>MLRSQHHILLHLIFTLLIAFVLARDFDNRVTGTPIVECEKDYIKVTVPTLKPFKGKVFVKGEYNNKDCVKYYGSGAMFKNNRPYGPGTNSGFSQTQTSHGNSGTKSSNNNFNNGNLQTGGSNNNNNNGRNDNFGHERNHGTDQRFSGTDRMTSGTDRSNSGRLNPDTFDPQSPKSIMNHGTESSSSSNSAENSGFLSSKPNHRPSAPFSNNNKFPKSSSNPNGYQGLTSTNPIDDRPLFCPPCDNKCPNTKTTVHLDDAYSYERDGLHIINPRRRRNSDSEAALEVKLGTCNARRDRTINPPGIHVSFTIVVNFHENFITKVDKAYHIACSYEEADRSVATQIDVSPPPETDLQGTIEPPKCQYSIQSTNGKAISHVLVGETVEHLWKCYSANGYNDVHKVFGLLVHNCFIEDGQGKREKIIDEQGCSLDPLVIGTPEYSKTSLSASIKALVVKFPDRDSVDFQCAIHMCVRDEGNCNGITPPNCGSGRSRRHIDSSNVTSSADDWKLHAQRLTVMDIDSKVTDSDLGKLFNNLPSSSSPEFSKLQNPEDRENLCVSVLSFGLLIASTTFLFTVCLTVLIGLMFMRNTKSVNF</sequence>
<dbReference type="Proteomes" id="UP000887580">
    <property type="component" value="Unplaced"/>
</dbReference>
<reference evidence="2" key="1">
    <citation type="submission" date="2022-11" db="UniProtKB">
        <authorList>
            <consortium name="WormBaseParasite"/>
        </authorList>
    </citation>
    <scope>IDENTIFICATION</scope>
</reference>